<feature type="region of interest" description="Disordered" evidence="3">
    <location>
        <begin position="261"/>
        <end position="315"/>
    </location>
</feature>
<feature type="compositionally biased region" description="Low complexity" evidence="3">
    <location>
        <begin position="286"/>
        <end position="308"/>
    </location>
</feature>
<feature type="compositionally biased region" description="Basic residues" evidence="3">
    <location>
        <begin position="266"/>
        <end position="278"/>
    </location>
</feature>
<sequence length="396" mass="45148">MWHEARKQERMIRGLIVDYRRRAERRKNFYEKIKADPTQFLQIHGRPCKIHLDPAVAAAGEGPAIMMPWQGDSNNLIDRFDVRAHLDIIPEVKNPEIPPEDLDQEERHCNYERYRIIAQNGFLGISEDKFLQQLAIEEQFGVTIEEKEAQKEKLNEKKGVGVAIGYNYNDPGAQPSCSIGSETKAKEKVEEKDSDDDSDLDVIDVDLSIDVNKMEPQQAHELNAVGPQYGMAGCDLFSFLTGDADDAEHQKQLLIEEKEKAMFSGRKSRRERRAHRDKKLATRVLSPPSYAAPSSAPRAASHSPSRSPSPDRPDKIQFITEFGGDEETSEFVLRTRLFIILCYSMAFKIDLSFALARPPRQDTVHYGVRRRRGDYAIKTVIFRETKTESKENGTLL</sequence>
<dbReference type="PANTHER" id="PTHR13161">
    <property type="entry name" value="SPLICING FACTOR SUPPRESSOR OF WHITE APRICOT"/>
    <property type="match status" value="1"/>
</dbReference>
<evidence type="ECO:0000259" key="4">
    <source>
        <dbReference type="SMART" id="SM01141"/>
    </source>
</evidence>
<dbReference type="GO" id="GO:0006397">
    <property type="term" value="P:mRNA processing"/>
    <property type="evidence" value="ECO:0007669"/>
    <property type="project" value="UniProtKB-KW"/>
</dbReference>
<accession>A0A8S4DNX1</accession>
<protein>
    <submittedName>
        <fullName evidence="5">(diamondback moth) hypothetical protein</fullName>
    </submittedName>
</protein>
<keyword evidence="1" id="KW-0507">mRNA processing</keyword>
<dbReference type="Pfam" id="PF09750">
    <property type="entry name" value="DRY_EERY"/>
    <property type="match status" value="1"/>
</dbReference>
<dbReference type="PANTHER" id="PTHR13161:SF4">
    <property type="entry name" value="CLK4-ASSOCIATING SERINE_ARGININE RICH PROTEIN"/>
    <property type="match status" value="1"/>
</dbReference>
<dbReference type="Proteomes" id="UP000653454">
    <property type="component" value="Unassembled WGS sequence"/>
</dbReference>
<evidence type="ECO:0000256" key="2">
    <source>
        <dbReference type="ARBA" id="ARBA00023187"/>
    </source>
</evidence>
<proteinExistence type="predicted"/>
<evidence type="ECO:0000256" key="3">
    <source>
        <dbReference type="SAM" id="MobiDB-lite"/>
    </source>
</evidence>
<comment type="caution">
    <text evidence="5">The sequence shown here is derived from an EMBL/GenBank/DDBJ whole genome shotgun (WGS) entry which is preliminary data.</text>
</comment>
<keyword evidence="6" id="KW-1185">Reference proteome</keyword>
<dbReference type="EMBL" id="CAJHNJ030000006">
    <property type="protein sequence ID" value="CAG9100617.1"/>
    <property type="molecule type" value="Genomic_DNA"/>
</dbReference>
<evidence type="ECO:0000313" key="5">
    <source>
        <dbReference type="EMBL" id="CAG9100617.1"/>
    </source>
</evidence>
<dbReference type="InterPro" id="IPR019147">
    <property type="entry name" value="SWAP_N_domain"/>
</dbReference>
<feature type="domain" description="Suppressor of white apricot N-terminal" evidence="4">
    <location>
        <begin position="39"/>
        <end position="172"/>
    </location>
</feature>
<organism evidence="5 6">
    <name type="scientific">Plutella xylostella</name>
    <name type="common">Diamondback moth</name>
    <name type="synonym">Plutella maculipennis</name>
    <dbReference type="NCBI Taxonomy" id="51655"/>
    <lineage>
        <taxon>Eukaryota</taxon>
        <taxon>Metazoa</taxon>
        <taxon>Ecdysozoa</taxon>
        <taxon>Arthropoda</taxon>
        <taxon>Hexapoda</taxon>
        <taxon>Insecta</taxon>
        <taxon>Pterygota</taxon>
        <taxon>Neoptera</taxon>
        <taxon>Endopterygota</taxon>
        <taxon>Lepidoptera</taxon>
        <taxon>Glossata</taxon>
        <taxon>Ditrysia</taxon>
        <taxon>Yponomeutoidea</taxon>
        <taxon>Plutellidae</taxon>
        <taxon>Plutella</taxon>
    </lineage>
</organism>
<reference evidence="5" key="1">
    <citation type="submission" date="2020-11" db="EMBL/GenBank/DDBJ databases">
        <authorList>
            <person name="Whiteford S."/>
        </authorList>
    </citation>
    <scope>NUCLEOTIDE SEQUENCE</scope>
</reference>
<keyword evidence="2" id="KW-0508">mRNA splicing</keyword>
<evidence type="ECO:0000256" key="1">
    <source>
        <dbReference type="ARBA" id="ARBA00022664"/>
    </source>
</evidence>
<evidence type="ECO:0000313" key="6">
    <source>
        <dbReference type="Proteomes" id="UP000653454"/>
    </source>
</evidence>
<dbReference type="InterPro" id="IPR040397">
    <property type="entry name" value="SWAP"/>
</dbReference>
<name>A0A8S4DNX1_PLUXY</name>
<dbReference type="GO" id="GO:0008380">
    <property type="term" value="P:RNA splicing"/>
    <property type="evidence" value="ECO:0007669"/>
    <property type="project" value="UniProtKB-KW"/>
</dbReference>
<dbReference type="SMART" id="SM01141">
    <property type="entry name" value="DRY_EERY"/>
    <property type="match status" value="1"/>
</dbReference>
<dbReference type="AlphaFoldDB" id="A0A8S4DNX1"/>
<gene>
    <name evidence="5" type="ORF">PLXY2_LOCUS2400</name>
</gene>